<evidence type="ECO:0000313" key="2">
    <source>
        <dbReference type="EMBL" id="MET3684474.1"/>
    </source>
</evidence>
<proteinExistence type="predicted"/>
<evidence type="ECO:0000313" key="3">
    <source>
        <dbReference type="Proteomes" id="UP001549167"/>
    </source>
</evidence>
<dbReference type="EMBL" id="JBEPMX010000022">
    <property type="protein sequence ID" value="MET3684474.1"/>
    <property type="molecule type" value="Genomic_DNA"/>
</dbReference>
<evidence type="ECO:0008006" key="4">
    <source>
        <dbReference type="Google" id="ProtNLM"/>
    </source>
</evidence>
<accession>A0ABV2KYI5</accession>
<keyword evidence="1" id="KW-0472">Membrane</keyword>
<comment type="caution">
    <text evidence="2">The sequence shown here is derived from an EMBL/GenBank/DDBJ whole genome shotgun (WGS) entry which is preliminary data.</text>
</comment>
<reference evidence="2 3" key="1">
    <citation type="submission" date="2024-06" db="EMBL/GenBank/DDBJ databases">
        <title>Genomic Encyclopedia of Type Strains, Phase IV (KMG-IV): sequencing the most valuable type-strain genomes for metagenomic binning, comparative biology and taxonomic classification.</title>
        <authorList>
            <person name="Goeker M."/>
        </authorList>
    </citation>
    <scope>NUCLEOTIDE SEQUENCE [LARGE SCALE GENOMIC DNA]</scope>
    <source>
        <strain evidence="2 3">DSM 23520</strain>
    </source>
</reference>
<gene>
    <name evidence="2" type="ORF">ABID56_002611</name>
</gene>
<feature type="transmembrane region" description="Helical" evidence="1">
    <location>
        <begin position="6"/>
        <end position="24"/>
    </location>
</feature>
<dbReference type="Proteomes" id="UP001549167">
    <property type="component" value="Unassembled WGS sequence"/>
</dbReference>
<name>A0ABV2KYI5_9BACI</name>
<evidence type="ECO:0000256" key="1">
    <source>
        <dbReference type="SAM" id="Phobius"/>
    </source>
</evidence>
<protein>
    <recommendedName>
        <fullName evidence="4">Holin-like toxin</fullName>
    </recommendedName>
</protein>
<keyword evidence="3" id="KW-1185">Reference proteome</keyword>
<keyword evidence="1" id="KW-0812">Transmembrane</keyword>
<organism evidence="2 3">
    <name type="scientific">Alkalibacillus flavidus</name>
    <dbReference type="NCBI Taxonomy" id="546021"/>
    <lineage>
        <taxon>Bacteria</taxon>
        <taxon>Bacillati</taxon>
        <taxon>Bacillota</taxon>
        <taxon>Bacilli</taxon>
        <taxon>Bacillales</taxon>
        <taxon>Bacillaceae</taxon>
        <taxon>Alkalibacillus</taxon>
    </lineage>
</organism>
<keyword evidence="1" id="KW-1133">Transmembrane helix</keyword>
<sequence>METVGLIISLTALGISLTAFTLILKHKKLELSE</sequence>